<feature type="region of interest" description="Disordered" evidence="11">
    <location>
        <begin position="154"/>
        <end position="229"/>
    </location>
</feature>
<feature type="transmembrane region" description="Helical" evidence="12">
    <location>
        <begin position="374"/>
        <end position="395"/>
    </location>
</feature>
<dbReference type="AlphaFoldDB" id="A0A4U0WNN3"/>
<evidence type="ECO:0000256" key="12">
    <source>
        <dbReference type="SAM" id="Phobius"/>
    </source>
</evidence>
<dbReference type="Pfam" id="PF01408">
    <property type="entry name" value="GFO_IDH_MocA"/>
    <property type="match status" value="1"/>
</dbReference>
<keyword evidence="16" id="KW-1185">Reference proteome</keyword>
<keyword evidence="5 12" id="KW-1133">Transmembrane helix</keyword>
<feature type="domain" description="GFO/IDH/MocA-like oxidoreductase" evidence="14">
    <location>
        <begin position="899"/>
        <end position="1046"/>
    </location>
</feature>
<feature type="non-terminal residue" evidence="15">
    <location>
        <position position="1"/>
    </location>
</feature>
<keyword evidence="6" id="KW-0560">Oxidoreductase</keyword>
<evidence type="ECO:0000256" key="6">
    <source>
        <dbReference type="ARBA" id="ARBA00023002"/>
    </source>
</evidence>
<dbReference type="SUPFAM" id="SSF51735">
    <property type="entry name" value="NAD(P)-binding Rossmann-fold domains"/>
    <property type="match status" value="1"/>
</dbReference>
<evidence type="ECO:0000256" key="3">
    <source>
        <dbReference type="ARBA" id="ARBA00010928"/>
    </source>
</evidence>
<organism evidence="15 16">
    <name type="scientific">Cryomyces minteri</name>
    <dbReference type="NCBI Taxonomy" id="331657"/>
    <lineage>
        <taxon>Eukaryota</taxon>
        <taxon>Fungi</taxon>
        <taxon>Dikarya</taxon>
        <taxon>Ascomycota</taxon>
        <taxon>Pezizomycotina</taxon>
        <taxon>Dothideomycetes</taxon>
        <taxon>Dothideomycetes incertae sedis</taxon>
        <taxon>Cryomyces</taxon>
    </lineage>
</organism>
<feature type="transmembrane region" description="Helical" evidence="12">
    <location>
        <begin position="692"/>
        <end position="713"/>
    </location>
</feature>
<dbReference type="Pfam" id="PF04515">
    <property type="entry name" value="Choline_transpo"/>
    <property type="match status" value="1"/>
</dbReference>
<feature type="transmembrane region" description="Helical" evidence="12">
    <location>
        <begin position="330"/>
        <end position="348"/>
    </location>
</feature>
<evidence type="ECO:0000256" key="2">
    <source>
        <dbReference type="ARBA" id="ARBA00007168"/>
    </source>
</evidence>
<evidence type="ECO:0000256" key="9">
    <source>
        <dbReference type="ARBA" id="ARBA00042988"/>
    </source>
</evidence>
<comment type="catalytic activity">
    <reaction evidence="10">
        <text>D-xylose + NADP(+) = D-xylono-1,5-lactone + NADPH + H(+)</text>
        <dbReference type="Rhea" id="RHEA:22000"/>
        <dbReference type="ChEBI" id="CHEBI:15378"/>
        <dbReference type="ChEBI" id="CHEBI:15867"/>
        <dbReference type="ChEBI" id="CHEBI:53455"/>
        <dbReference type="ChEBI" id="CHEBI:57783"/>
        <dbReference type="ChEBI" id="CHEBI:58349"/>
        <dbReference type="EC" id="1.1.1.179"/>
    </reaction>
</comment>
<dbReference type="InterPro" id="IPR000683">
    <property type="entry name" value="Gfo/Idh/MocA-like_OxRdtase_N"/>
</dbReference>
<dbReference type="EMBL" id="NAJN01001328">
    <property type="protein sequence ID" value="TKA63976.1"/>
    <property type="molecule type" value="Genomic_DNA"/>
</dbReference>
<feature type="transmembrane region" description="Helical" evidence="12">
    <location>
        <begin position="442"/>
        <end position="459"/>
    </location>
</feature>
<evidence type="ECO:0000256" key="11">
    <source>
        <dbReference type="SAM" id="MobiDB-lite"/>
    </source>
</evidence>
<accession>A0A4U0WNN3</accession>
<evidence type="ECO:0000259" key="14">
    <source>
        <dbReference type="Pfam" id="PF22725"/>
    </source>
</evidence>
<feature type="region of interest" description="Disordered" evidence="11">
    <location>
        <begin position="55"/>
        <end position="101"/>
    </location>
</feature>
<dbReference type="STRING" id="331657.A0A4U0WNN3"/>
<evidence type="ECO:0000256" key="8">
    <source>
        <dbReference type="ARBA" id="ARBA00038984"/>
    </source>
</evidence>
<feature type="compositionally biased region" description="Basic and acidic residues" evidence="11">
    <location>
        <begin position="201"/>
        <end position="222"/>
    </location>
</feature>
<evidence type="ECO:0000313" key="16">
    <source>
        <dbReference type="Proteomes" id="UP000308768"/>
    </source>
</evidence>
<protein>
    <recommendedName>
        <fullName evidence="8">D-xylose 1-dehydrogenase (NADP(+), D-xylono-1,5-lactone-forming)</fullName>
        <ecNumber evidence="8">1.1.1.179</ecNumber>
    </recommendedName>
    <alternativeName>
        <fullName evidence="9">D-xylose-NADP dehydrogenase</fullName>
    </alternativeName>
</protein>
<dbReference type="OrthoDB" id="2129491at2759"/>
<evidence type="ECO:0000256" key="4">
    <source>
        <dbReference type="ARBA" id="ARBA00022692"/>
    </source>
</evidence>
<name>A0A4U0WNN3_9PEZI</name>
<dbReference type="Proteomes" id="UP000308768">
    <property type="component" value="Unassembled WGS sequence"/>
</dbReference>
<comment type="caution">
    <text evidence="15">The sequence shown here is derived from an EMBL/GenBank/DDBJ whole genome shotgun (WGS) entry which is preliminary data.</text>
</comment>
<evidence type="ECO:0000256" key="10">
    <source>
        <dbReference type="ARBA" id="ARBA00049233"/>
    </source>
</evidence>
<dbReference type="InterPro" id="IPR050984">
    <property type="entry name" value="Gfo/Idh/MocA_domain"/>
</dbReference>
<comment type="subcellular location">
    <subcellularLocation>
        <location evidence="1">Membrane</location>
        <topology evidence="1">Multi-pass membrane protein</topology>
    </subcellularLocation>
</comment>
<feature type="region of interest" description="Disordered" evidence="11">
    <location>
        <begin position="291"/>
        <end position="318"/>
    </location>
</feature>
<evidence type="ECO:0000256" key="1">
    <source>
        <dbReference type="ARBA" id="ARBA00004141"/>
    </source>
</evidence>
<evidence type="ECO:0000256" key="7">
    <source>
        <dbReference type="ARBA" id="ARBA00023136"/>
    </source>
</evidence>
<evidence type="ECO:0000313" key="15">
    <source>
        <dbReference type="EMBL" id="TKA63976.1"/>
    </source>
</evidence>
<dbReference type="GO" id="GO:0000166">
    <property type="term" value="F:nucleotide binding"/>
    <property type="evidence" value="ECO:0007669"/>
    <property type="project" value="InterPro"/>
</dbReference>
<dbReference type="InterPro" id="IPR007603">
    <property type="entry name" value="Choline_transptr-like"/>
</dbReference>
<dbReference type="PANTHER" id="PTHR22604">
    <property type="entry name" value="OXIDOREDUCTASES"/>
    <property type="match status" value="1"/>
</dbReference>
<dbReference type="PANTHER" id="PTHR22604:SF115">
    <property type="entry name" value="DIHYDRODIOL DEHYDROGENASE, PUTATIVE (AFU_ORTHOLOGUE AFUA_1G07520)-RELATED"/>
    <property type="match status" value="1"/>
</dbReference>
<comment type="similarity">
    <text evidence="3">Belongs to the Gfo/Idh/MocA family.</text>
</comment>
<dbReference type="Pfam" id="PF22725">
    <property type="entry name" value="GFO_IDH_MocA_C3"/>
    <property type="match status" value="1"/>
</dbReference>
<feature type="domain" description="Gfo/Idh/MocA-like oxidoreductase N-terminal" evidence="13">
    <location>
        <begin position="788"/>
        <end position="888"/>
    </location>
</feature>
<feature type="compositionally biased region" description="Polar residues" evidence="11">
    <location>
        <begin position="55"/>
        <end position="65"/>
    </location>
</feature>
<evidence type="ECO:0000256" key="5">
    <source>
        <dbReference type="ARBA" id="ARBA00022989"/>
    </source>
</evidence>
<proteinExistence type="inferred from homology"/>
<keyword evidence="7 12" id="KW-0472">Membrane</keyword>
<feature type="transmembrane region" description="Helical" evidence="12">
    <location>
        <begin position="523"/>
        <end position="542"/>
    </location>
</feature>
<dbReference type="InterPro" id="IPR055170">
    <property type="entry name" value="GFO_IDH_MocA-like_dom"/>
</dbReference>
<dbReference type="SUPFAM" id="SSF55347">
    <property type="entry name" value="Glyceraldehyde-3-phosphate dehydrogenase-like, C-terminal domain"/>
    <property type="match status" value="1"/>
</dbReference>
<feature type="transmembrane region" description="Helical" evidence="12">
    <location>
        <begin position="728"/>
        <end position="745"/>
    </location>
</feature>
<feature type="transmembrane region" description="Helical" evidence="12">
    <location>
        <begin position="582"/>
        <end position="603"/>
    </location>
</feature>
<feature type="compositionally biased region" description="Polar residues" evidence="11">
    <location>
        <begin position="309"/>
        <end position="318"/>
    </location>
</feature>
<dbReference type="GO" id="GO:0016020">
    <property type="term" value="C:membrane"/>
    <property type="evidence" value="ECO:0007669"/>
    <property type="project" value="UniProtKB-SubCell"/>
</dbReference>
<feature type="transmembrane region" description="Helical" evidence="12">
    <location>
        <begin position="941"/>
        <end position="962"/>
    </location>
</feature>
<dbReference type="EC" id="1.1.1.179" evidence="8"/>
<dbReference type="GO" id="GO:0047837">
    <property type="term" value="F:D-xylose 1-dehydrogenase (NADP+) activity"/>
    <property type="evidence" value="ECO:0007669"/>
    <property type="project" value="UniProtKB-EC"/>
</dbReference>
<reference evidence="15 16" key="1">
    <citation type="submission" date="2017-03" db="EMBL/GenBank/DDBJ databases">
        <title>Genomes of endolithic fungi from Antarctica.</title>
        <authorList>
            <person name="Coleine C."/>
            <person name="Masonjones S."/>
            <person name="Stajich J.E."/>
        </authorList>
    </citation>
    <scope>NUCLEOTIDE SEQUENCE [LARGE SCALE GENOMIC DNA]</scope>
    <source>
        <strain evidence="15 16">CCFEE 5187</strain>
    </source>
</reference>
<keyword evidence="4 12" id="KW-0812">Transmembrane</keyword>
<dbReference type="GO" id="GO:0022857">
    <property type="term" value="F:transmembrane transporter activity"/>
    <property type="evidence" value="ECO:0007669"/>
    <property type="project" value="InterPro"/>
</dbReference>
<gene>
    <name evidence="15" type="ORF">B0A49_08299</name>
</gene>
<dbReference type="Gene3D" id="3.40.50.720">
    <property type="entry name" value="NAD(P)-binding Rossmann-like Domain"/>
    <property type="match status" value="1"/>
</dbReference>
<dbReference type="Gene3D" id="3.30.360.10">
    <property type="entry name" value="Dihydrodipicolinate Reductase, domain 2"/>
    <property type="match status" value="1"/>
</dbReference>
<evidence type="ECO:0000259" key="13">
    <source>
        <dbReference type="Pfam" id="PF01408"/>
    </source>
</evidence>
<comment type="similarity">
    <text evidence="2">Belongs to the CTL (choline transporter-like) family.</text>
</comment>
<feature type="transmembrane region" description="Helical" evidence="12">
    <location>
        <begin position="402"/>
        <end position="422"/>
    </location>
</feature>
<sequence length="1145" mass="125840">PELDTAVSTPAHIQRPAAARQEATKTWLLVPGAGQLDCVVYASRFLAQSQSRLSFGHPDTNTASRNALDRQRGVGRGSPRTPVSRNHVRRQGMGNPYQTGGSQMGRFPFASRATPASAPLFYSATDEFREDDGEEHEREVADFYALQRSRRRFGNSHLTESSELEDETGNPLTDQGGEGGTKDMEQEDFSTRRGIRSSWKGGEENVRGRGPEIESVRERDESVAESEASVLNGKSRGKLVDVELASTMRDSIDDIGRDEASSVLQNDEPPPAFQKFRQQAERHISRSMFLPRETDEETALARPRPPSPDTESVPPTISLDVQQPPQHDRFWATLFLLSLAATLTWFFFEFLHTSPPSRRNPLGDTIYTVLHKSFFLLASDTAIAVFVSLFWLALLRSFVRPLVLTLLVAVPVILSSFSLYPLISSYKGAWDGNSFQDKAMRWFAFLPGIMAVLWTYTVFRGRHSFGQAIEIMDFACRILAASPALLGVGFGVLAGIIAWTWLWIGMFTRLFLGGYLSMSKHTFVIYTGTWWLGAFYVLIYLWGLSVLSGIQRATTAATVSQWYFHRLTVPTPSSRAVVQASFSHAIGPLFGTICFSTFISLAVRLPLLIVPRRVAGLLGLCVYSLIPTPIATLTNPLTLTYAAIHSRPLTISARGLSQMSFISKTSPTTTLSPRSFSSSTGSTLLPYRLAKLLLHATRFIMSFALGFGGWVATARMLDVDGSGVKGSLYAYVVGLIAGAIGWGVMGATEGILGGIVDATVICWGSETGAAFTKDLLKDPGTRDVSDIHHEVVAAASSSSGSRAQKFLEECGVPSSSHAKSYGSYEELVSNPDVDIVYVATPHSHHFQNTMLCLEAGKNVLCEKAFTVNAAQAKLLVEKAKEKGVFLMEAVWIRFFPLCRELRNMVTEGKIGTVHRVFADLSFGEDVEKAWGTKHRMVNMDLAGGAMLDLGIYSITWVFQFLYHLQPASSRQPPSVMSSISKYAKTGCDEKTSVIFTFPPSKASSEGAPGSVETHGIATTNMRVSYDPDRKNTAGPAIRIQGTKGEIQVFGPAYRPTRYRLIPAVPEGGDKGDFEFADVTRDIPGHGMFWEADECARCLRDGKKESEGMGWEESVVIMEAMDAVRKQNGLVYPERIESTEYPLQGL</sequence>
<dbReference type="InterPro" id="IPR036291">
    <property type="entry name" value="NAD(P)-bd_dom_sf"/>
</dbReference>